<dbReference type="Gene3D" id="1.25.40.10">
    <property type="entry name" value="Tetratricopeptide repeat domain"/>
    <property type="match status" value="2"/>
</dbReference>
<dbReference type="InterPro" id="IPR036388">
    <property type="entry name" value="WH-like_DNA-bd_sf"/>
</dbReference>
<keyword evidence="3" id="KW-1185">Reference proteome</keyword>
<evidence type="ECO:0000259" key="1">
    <source>
        <dbReference type="SMART" id="SM01043"/>
    </source>
</evidence>
<evidence type="ECO:0000313" key="2">
    <source>
        <dbReference type="EMBL" id="GER90070.1"/>
    </source>
</evidence>
<dbReference type="Proteomes" id="UP000326912">
    <property type="component" value="Unassembled WGS sequence"/>
</dbReference>
<comment type="caution">
    <text evidence="2">The sequence shown here is derived from an EMBL/GenBank/DDBJ whole genome shotgun (WGS) entry which is preliminary data.</text>
</comment>
<dbReference type="RefSeq" id="WP_151757855.1">
    <property type="nucleotide sequence ID" value="NZ_BKZW01000002.1"/>
</dbReference>
<dbReference type="PANTHER" id="PTHR35807">
    <property type="entry name" value="TRANSCRIPTIONAL REGULATOR REDD-RELATED"/>
    <property type="match status" value="1"/>
</dbReference>
<dbReference type="Gene3D" id="1.10.10.10">
    <property type="entry name" value="Winged helix-like DNA-binding domain superfamily/Winged helix DNA-binding domain"/>
    <property type="match status" value="1"/>
</dbReference>
<dbReference type="InterPro" id="IPR011990">
    <property type="entry name" value="TPR-like_helical_dom_sf"/>
</dbReference>
<evidence type="ECO:0000313" key="3">
    <source>
        <dbReference type="Proteomes" id="UP000326912"/>
    </source>
</evidence>
<dbReference type="AlphaFoldDB" id="A0A5J4KUC1"/>
<gene>
    <name evidence="2" type="ORF">KDW_42320</name>
</gene>
<proteinExistence type="predicted"/>
<dbReference type="Pfam" id="PF03704">
    <property type="entry name" value="BTAD"/>
    <property type="match status" value="1"/>
</dbReference>
<dbReference type="SMART" id="SM01043">
    <property type="entry name" value="BTAD"/>
    <property type="match status" value="1"/>
</dbReference>
<dbReference type="InterPro" id="IPR051677">
    <property type="entry name" value="AfsR-DnrI-RedD_regulator"/>
</dbReference>
<dbReference type="InterPro" id="IPR005158">
    <property type="entry name" value="BTAD"/>
</dbReference>
<dbReference type="SUPFAM" id="SSF48452">
    <property type="entry name" value="TPR-like"/>
    <property type="match status" value="2"/>
</dbReference>
<dbReference type="PANTHER" id="PTHR35807:SF2">
    <property type="entry name" value="TRANSCRIPTIONAL ACTIVATOR DOMAIN"/>
    <property type="match status" value="1"/>
</dbReference>
<dbReference type="EMBL" id="BKZW01000002">
    <property type="protein sequence ID" value="GER90070.1"/>
    <property type="molecule type" value="Genomic_DNA"/>
</dbReference>
<dbReference type="InterPro" id="IPR019734">
    <property type="entry name" value="TPR_rpt"/>
</dbReference>
<sequence>MDDGRSGGHEWSEPRSPIARIWLCGAFVVEWIDPGTGQACSTLEMSGAGRDYTSALSLLKLLLSQPQRRAHRDWIMEQFWPASGRHTAAHRLENIFSVLRKLMCHPLTGECLLRSFRAGKENGMMYQLEASPLVWLDVDAQVWNVEQAARMERFGDDAQPFWERAYELGKRGPFLSDERYVDWATQRRNEVEGYYRQTIHALASLYLARYGSAGASEALLLLRTYWQQYPKDEDALRLLMDVLSAQERYQEALEYYDHLCQLLQEEQTQPDERTKDSAEYCKAKQIQRSRPGALWLTPRDREPECTLLEGPSQNMDNTRRETIAGLIGLVGMSALSTQRKEVLTQAHAASLKQEDLAYFHELIEGGWELCNVGEWQVAEHVLDSFLSDAIRRAPKQRDFAYLATKGLVLKSILQAHQLNITVMPALCRQAVLYARQTRDHTALGMALNGLAVAFKYNHDYKASLNTYQEALSFCDEQASPLIRSRIYAGAAAAFARIGKGQEADRCINQAYECFPNDPMQEAYPLSADHGRYMLSYYHGLMYLALQQPAKAYPVFEQYQYVRSSSVVPGRNRLEILNQQGKAAVLSNHLDEYVVCLQQGIEGAQQLGSKKRLDEVVEIYQKEVPGAWKQHQKIKQITEQHPFLLVGAK</sequence>
<protein>
    <recommendedName>
        <fullName evidence="1">Bacterial transcriptional activator domain-containing protein</fullName>
    </recommendedName>
</protein>
<reference evidence="2 3" key="1">
    <citation type="submission" date="2019-10" db="EMBL/GenBank/DDBJ databases">
        <title>Dictyobacter vulcani sp. nov., within the class Ktedonobacteria, isolated from soil of volcanic Mt. Zao.</title>
        <authorList>
            <person name="Zheng Y."/>
            <person name="Wang C.M."/>
            <person name="Sakai Y."/>
            <person name="Abe K."/>
            <person name="Yokota A."/>
            <person name="Yabe S."/>
        </authorList>
    </citation>
    <scope>NUCLEOTIDE SEQUENCE [LARGE SCALE GENOMIC DNA]</scope>
    <source>
        <strain evidence="2 3">W12</strain>
    </source>
</reference>
<accession>A0A5J4KUC1</accession>
<name>A0A5J4KUC1_9CHLR</name>
<organism evidence="2 3">
    <name type="scientific">Dictyobacter vulcani</name>
    <dbReference type="NCBI Taxonomy" id="2607529"/>
    <lineage>
        <taxon>Bacteria</taxon>
        <taxon>Bacillati</taxon>
        <taxon>Chloroflexota</taxon>
        <taxon>Ktedonobacteria</taxon>
        <taxon>Ktedonobacterales</taxon>
        <taxon>Dictyobacteraceae</taxon>
        <taxon>Dictyobacter</taxon>
    </lineage>
</organism>
<dbReference type="SMART" id="SM00028">
    <property type="entry name" value="TPR"/>
    <property type="match status" value="3"/>
</dbReference>
<feature type="domain" description="Bacterial transcriptional activator" evidence="1">
    <location>
        <begin position="156"/>
        <end position="282"/>
    </location>
</feature>